<keyword evidence="4" id="KW-1185">Reference proteome</keyword>
<dbReference type="CDD" id="cd07012">
    <property type="entry name" value="PBP2_Bug_TTT"/>
    <property type="match status" value="1"/>
</dbReference>
<dbReference type="Pfam" id="PF03401">
    <property type="entry name" value="TctC"/>
    <property type="match status" value="1"/>
</dbReference>
<evidence type="ECO:0000256" key="1">
    <source>
        <dbReference type="ARBA" id="ARBA00006987"/>
    </source>
</evidence>
<evidence type="ECO:0000313" key="4">
    <source>
        <dbReference type="Proteomes" id="UP000293398"/>
    </source>
</evidence>
<evidence type="ECO:0000256" key="2">
    <source>
        <dbReference type="SAM" id="SignalP"/>
    </source>
</evidence>
<reference evidence="3 4" key="1">
    <citation type="submission" date="2019-02" db="EMBL/GenBank/DDBJ databases">
        <title>Genomic Encyclopedia of Type Strains, Phase IV (KMG-IV): sequencing the most valuable type-strain genomes for metagenomic binning, comparative biology and taxonomic classification.</title>
        <authorList>
            <person name="Goeker M."/>
        </authorList>
    </citation>
    <scope>NUCLEOTIDE SEQUENCE [LARGE SCALE GENOMIC DNA]</scope>
    <source>
        <strain evidence="3 4">DSM 23814</strain>
    </source>
</reference>
<comment type="similarity">
    <text evidence="1">Belongs to the UPF0065 (bug) family.</text>
</comment>
<dbReference type="Gene3D" id="3.40.190.10">
    <property type="entry name" value="Periplasmic binding protein-like II"/>
    <property type="match status" value="1"/>
</dbReference>
<organism evidence="3 4">
    <name type="scientific">Advenella incenata</name>
    <dbReference type="NCBI Taxonomy" id="267800"/>
    <lineage>
        <taxon>Bacteria</taxon>
        <taxon>Pseudomonadati</taxon>
        <taxon>Pseudomonadota</taxon>
        <taxon>Betaproteobacteria</taxon>
        <taxon>Burkholderiales</taxon>
        <taxon>Alcaligenaceae</taxon>
    </lineage>
</organism>
<dbReference type="PANTHER" id="PTHR42928:SF5">
    <property type="entry name" value="BLR1237 PROTEIN"/>
    <property type="match status" value="1"/>
</dbReference>
<feature type="signal peptide" evidence="2">
    <location>
        <begin position="1"/>
        <end position="24"/>
    </location>
</feature>
<keyword evidence="2" id="KW-0732">Signal</keyword>
<dbReference type="EMBL" id="SHKO01000002">
    <property type="protein sequence ID" value="RZT94358.1"/>
    <property type="molecule type" value="Genomic_DNA"/>
</dbReference>
<sequence length="319" mass="33842">MKWTNAITLVILAVAGMTGGQAQADYPDHPVELIVPSSPGGGTDLMARVIAEVSAKYMKQPFVVSNKPGAGGGIGMGEVRRAKPDGYKVAVLISELAILPHLKMIPFTEQDFVPIARLNGDPGTIVVKSDAPWKNVQDLIGAARQNPGGVSLGNAGVGTIWHLAAAAIERDQHVIFNNISFQGAAPSVTALLGGHVQAIVVSPVEVNSYIRSGQLRMLGVMTDARLAGEYAKVPTLKEGGINVTVGTWRGLGVPKNTPENVVARLRDVSRKIVEDPKFKEGMAHANLAVSYQEGPAFAKFMAQQSDYFKGLIATVDMKK</sequence>
<feature type="chain" id="PRO_5021010706" evidence="2">
    <location>
        <begin position="25"/>
        <end position="319"/>
    </location>
</feature>
<dbReference type="SUPFAM" id="SSF53850">
    <property type="entry name" value="Periplasmic binding protein-like II"/>
    <property type="match status" value="1"/>
</dbReference>
<dbReference type="InterPro" id="IPR042100">
    <property type="entry name" value="Bug_dom1"/>
</dbReference>
<dbReference type="RefSeq" id="WP_165393049.1">
    <property type="nucleotide sequence ID" value="NZ_SHKO01000002.1"/>
</dbReference>
<dbReference type="AlphaFoldDB" id="A0A4Q7VFK0"/>
<accession>A0A4Q7VFK0</accession>
<dbReference type="PANTHER" id="PTHR42928">
    <property type="entry name" value="TRICARBOXYLATE-BINDING PROTEIN"/>
    <property type="match status" value="1"/>
</dbReference>
<comment type="caution">
    <text evidence="3">The sequence shown here is derived from an EMBL/GenBank/DDBJ whole genome shotgun (WGS) entry which is preliminary data.</text>
</comment>
<dbReference type="PIRSF" id="PIRSF017082">
    <property type="entry name" value="YflP"/>
    <property type="match status" value="1"/>
</dbReference>
<evidence type="ECO:0000313" key="3">
    <source>
        <dbReference type="EMBL" id="RZT94358.1"/>
    </source>
</evidence>
<keyword evidence="3" id="KW-0675">Receptor</keyword>
<proteinExistence type="inferred from homology"/>
<protein>
    <submittedName>
        <fullName evidence="3">Tripartite-type tricarboxylate transporter receptor subunit TctC</fullName>
    </submittedName>
</protein>
<dbReference type="Gene3D" id="3.40.190.150">
    <property type="entry name" value="Bordetella uptake gene, domain 1"/>
    <property type="match status" value="1"/>
</dbReference>
<dbReference type="InterPro" id="IPR005064">
    <property type="entry name" value="BUG"/>
</dbReference>
<dbReference type="Proteomes" id="UP000293398">
    <property type="component" value="Unassembled WGS sequence"/>
</dbReference>
<gene>
    <name evidence="3" type="ORF">EV681_2777</name>
</gene>
<name>A0A4Q7VFK0_9BURK</name>